<dbReference type="EMBL" id="JBHSAF010000007">
    <property type="protein sequence ID" value="MFC3913401.1"/>
    <property type="molecule type" value="Genomic_DNA"/>
</dbReference>
<evidence type="ECO:0000256" key="2">
    <source>
        <dbReference type="ARBA" id="ARBA00004496"/>
    </source>
</evidence>
<dbReference type="GO" id="GO:0008859">
    <property type="term" value="F:exoribonuclease II activity"/>
    <property type="evidence" value="ECO:0007669"/>
    <property type="project" value="UniProtKB-EC"/>
</dbReference>
<dbReference type="Gene3D" id="2.40.50.140">
    <property type="entry name" value="Nucleic acid-binding proteins"/>
    <property type="match status" value="2"/>
</dbReference>
<evidence type="ECO:0000256" key="9">
    <source>
        <dbReference type="HAMAP-Rule" id="MF_01036"/>
    </source>
</evidence>
<dbReference type="RefSeq" id="WP_377151720.1">
    <property type="nucleotide sequence ID" value="NZ_JBHSAF010000007.1"/>
</dbReference>
<evidence type="ECO:0000259" key="11">
    <source>
        <dbReference type="PROSITE" id="PS50126"/>
    </source>
</evidence>
<comment type="catalytic activity">
    <reaction evidence="1 9">
        <text>Exonucleolytic cleavage in the 3'- to 5'-direction to yield nucleoside 5'-phosphates.</text>
        <dbReference type="EC" id="3.1.13.1"/>
    </reaction>
</comment>
<organism evidence="12 13">
    <name type="scientific">Pseudaeromonas sharmana</name>
    <dbReference type="NCBI Taxonomy" id="328412"/>
    <lineage>
        <taxon>Bacteria</taxon>
        <taxon>Pseudomonadati</taxon>
        <taxon>Pseudomonadota</taxon>
        <taxon>Gammaproteobacteria</taxon>
        <taxon>Aeromonadales</taxon>
        <taxon>Aeromonadaceae</taxon>
        <taxon>Pseudaeromonas</taxon>
    </lineage>
</organism>
<name>A0ABV8CNK9_9GAMM</name>
<evidence type="ECO:0000256" key="7">
    <source>
        <dbReference type="ARBA" id="ARBA00022839"/>
    </source>
</evidence>
<dbReference type="InterPro" id="IPR004476">
    <property type="entry name" value="RNase_II/RNase_R"/>
</dbReference>
<comment type="function">
    <text evidence="9">Involved in mRNA degradation. Hydrolyzes single-stranded polyribonucleotides processively in the 3' to 5' direction.</text>
</comment>
<dbReference type="SMART" id="SM00357">
    <property type="entry name" value="CSP"/>
    <property type="match status" value="1"/>
</dbReference>
<dbReference type="InterPro" id="IPR022966">
    <property type="entry name" value="RNase_II/R_CS"/>
</dbReference>
<keyword evidence="6 9" id="KW-0378">Hydrolase</keyword>
<dbReference type="InterPro" id="IPR001900">
    <property type="entry name" value="RNase_II/R"/>
</dbReference>
<feature type="region of interest" description="Disordered" evidence="10">
    <location>
        <begin position="652"/>
        <end position="684"/>
    </location>
</feature>
<dbReference type="InterPro" id="IPR003029">
    <property type="entry name" value="S1_domain"/>
</dbReference>
<keyword evidence="13" id="KW-1185">Reference proteome</keyword>
<evidence type="ECO:0000256" key="10">
    <source>
        <dbReference type="SAM" id="MobiDB-lite"/>
    </source>
</evidence>
<dbReference type="InterPro" id="IPR012340">
    <property type="entry name" value="NA-bd_OB-fold"/>
</dbReference>
<dbReference type="SMART" id="SM00955">
    <property type="entry name" value="RNB"/>
    <property type="match status" value="1"/>
</dbReference>
<gene>
    <name evidence="9" type="primary">rnb</name>
    <name evidence="12" type="ORF">ACFOSS_07990</name>
</gene>
<dbReference type="Pfam" id="PF08206">
    <property type="entry name" value="OB_RNB"/>
    <property type="match status" value="1"/>
</dbReference>
<dbReference type="NCBIfam" id="TIGR00358">
    <property type="entry name" value="3_prime_RNase"/>
    <property type="match status" value="1"/>
</dbReference>
<dbReference type="Pfam" id="PF00575">
    <property type="entry name" value="S1"/>
    <property type="match status" value="1"/>
</dbReference>
<dbReference type="InterPro" id="IPR050180">
    <property type="entry name" value="RNR_Ribonuclease"/>
</dbReference>
<dbReference type="Pfam" id="PF00773">
    <property type="entry name" value="RNB"/>
    <property type="match status" value="1"/>
</dbReference>
<dbReference type="InterPro" id="IPR013223">
    <property type="entry name" value="RNase_B_OB_dom"/>
</dbReference>
<comment type="similarity">
    <text evidence="3 9">Belongs to the RNR ribonuclease family. RNase II subfamily.</text>
</comment>
<dbReference type="PROSITE" id="PS01175">
    <property type="entry name" value="RIBONUCLEASE_II"/>
    <property type="match status" value="1"/>
</dbReference>
<dbReference type="Gene3D" id="2.40.50.640">
    <property type="match status" value="1"/>
</dbReference>
<dbReference type="PROSITE" id="PS50126">
    <property type="entry name" value="S1"/>
    <property type="match status" value="1"/>
</dbReference>
<dbReference type="PANTHER" id="PTHR23355">
    <property type="entry name" value="RIBONUCLEASE"/>
    <property type="match status" value="1"/>
</dbReference>
<protein>
    <recommendedName>
        <fullName evidence="9">Exoribonuclease 2</fullName>
        <ecNumber evidence="9">3.1.13.1</ecNumber>
    </recommendedName>
    <alternativeName>
        <fullName evidence="9">Exoribonuclease II</fullName>
        <shortName evidence="9">RNase II</shortName>
        <shortName evidence="9">Ribonuclease II</shortName>
    </alternativeName>
</protein>
<evidence type="ECO:0000256" key="6">
    <source>
        <dbReference type="ARBA" id="ARBA00022801"/>
    </source>
</evidence>
<dbReference type="InterPro" id="IPR011804">
    <property type="entry name" value="RNase_II"/>
</dbReference>
<evidence type="ECO:0000256" key="5">
    <source>
        <dbReference type="ARBA" id="ARBA00022722"/>
    </source>
</evidence>
<evidence type="ECO:0000313" key="12">
    <source>
        <dbReference type="EMBL" id="MFC3913401.1"/>
    </source>
</evidence>
<dbReference type="NCBIfam" id="NF003455">
    <property type="entry name" value="PRK05054.1"/>
    <property type="match status" value="1"/>
</dbReference>
<keyword evidence="5 9" id="KW-0540">Nuclease</keyword>
<keyword evidence="4 9" id="KW-0963">Cytoplasm</keyword>
<accession>A0ABV8CNK9</accession>
<evidence type="ECO:0000313" key="13">
    <source>
        <dbReference type="Proteomes" id="UP001595692"/>
    </source>
</evidence>
<proteinExistence type="inferred from homology"/>
<feature type="compositionally biased region" description="Basic and acidic residues" evidence="10">
    <location>
        <begin position="662"/>
        <end position="677"/>
    </location>
</feature>
<dbReference type="NCBIfam" id="TIGR02062">
    <property type="entry name" value="RNase_B"/>
    <property type="match status" value="1"/>
</dbReference>
<keyword evidence="8 9" id="KW-0694">RNA-binding</keyword>
<evidence type="ECO:0000256" key="3">
    <source>
        <dbReference type="ARBA" id="ARBA00009925"/>
    </source>
</evidence>
<evidence type="ECO:0000256" key="1">
    <source>
        <dbReference type="ARBA" id="ARBA00001849"/>
    </source>
</evidence>
<keyword evidence="7 9" id="KW-0269">Exonuclease</keyword>
<comment type="caution">
    <text evidence="12">The sequence shown here is derived from an EMBL/GenBank/DDBJ whole genome shotgun (WGS) entry which is preliminary data.</text>
</comment>
<dbReference type="PANTHER" id="PTHR23355:SF37">
    <property type="entry name" value="EXORIBONUCLEASE 2"/>
    <property type="match status" value="1"/>
</dbReference>
<dbReference type="InterPro" id="IPR011129">
    <property type="entry name" value="CSD"/>
</dbReference>
<evidence type="ECO:0000256" key="4">
    <source>
        <dbReference type="ARBA" id="ARBA00022490"/>
    </source>
</evidence>
<dbReference type="HAMAP" id="MF_01036">
    <property type="entry name" value="RNase_II"/>
    <property type="match status" value="1"/>
</dbReference>
<dbReference type="EC" id="3.1.13.1" evidence="9"/>
<dbReference type="SUPFAM" id="SSF50249">
    <property type="entry name" value="Nucleic acid-binding proteins"/>
    <property type="match status" value="4"/>
</dbReference>
<evidence type="ECO:0000256" key="8">
    <source>
        <dbReference type="ARBA" id="ARBA00022884"/>
    </source>
</evidence>
<sequence>MFHDNPLLAQLKQQLRENLPKKEGVVRGSDRGFGFLETDNRESYFIPPQQMKKVMHGDRITAIIRTENEKEQAEPETLITPFLSRFVGRIKLIKDRLNVVPDHPVLKEVIKARPIKGLDEKQFAEGDWVIAHLKRHGLTDNGHFAEISERITAGDDPEAPWWVVLRRHDLPRSAPADAESWQQLDEPLPREDLTALPFVTIDGASTKDMDDALYAVTEADGWRLTVAIADPTAYVAPGSPIDAEAAKRAFTVYLPGRNIPMIPRTLSDELCSLKEGEPRQALCCEMKIGHDGAIADDFRFFAATICSQGRLIYDQVSDLLEHGSADGFAPSDAIRQQLQGLQALTAARQQWRGEHALLFSDRPDYAFELNEAGAVVAIHVEPRRIANRMVEEAMIAANICAGLFLARTPGYGIFNVHPGFDAEKIAGAAELLAAHQAPVAAERLGTLEGFCELRRWLETLPSPFLDCRLRRYQTYSVMASQPGPHFGLGLPAYATWTSPIRKYGDMVNHRIIKALLQGAACPAEPDAALTQLLSEARRLNRFAERDIADWLYVRFLLPAVGSEQTFSAEIIDVVRGGIKVRLQENGAVAFVPAGQIFSDKKRLECSWDDGKVYLDKEVRFELGQRIDVRLKDAIEATRSLVATLATPLDAATQSESAEELEHEVREAVAEALDHGDTPDSGSDA</sequence>
<reference evidence="13" key="1">
    <citation type="journal article" date="2019" name="Int. J. Syst. Evol. Microbiol.">
        <title>The Global Catalogue of Microorganisms (GCM) 10K type strain sequencing project: providing services to taxonomists for standard genome sequencing and annotation.</title>
        <authorList>
            <consortium name="The Broad Institute Genomics Platform"/>
            <consortium name="The Broad Institute Genome Sequencing Center for Infectious Disease"/>
            <person name="Wu L."/>
            <person name="Ma J."/>
        </authorList>
    </citation>
    <scope>NUCLEOTIDE SEQUENCE [LARGE SCALE GENOMIC DNA]</scope>
    <source>
        <strain evidence="13">CCUG 54939</strain>
    </source>
</reference>
<comment type="subcellular location">
    <subcellularLocation>
        <location evidence="2 9">Cytoplasm</location>
    </subcellularLocation>
</comment>
<dbReference type="Proteomes" id="UP001595692">
    <property type="component" value="Unassembled WGS sequence"/>
</dbReference>
<feature type="domain" description="S1 motif" evidence="11">
    <location>
        <begin position="563"/>
        <end position="645"/>
    </location>
</feature>